<proteinExistence type="predicted"/>
<dbReference type="EMBL" id="QXHD01000004">
    <property type="protein sequence ID" value="NEZ54948.1"/>
    <property type="molecule type" value="Genomic_DNA"/>
</dbReference>
<protein>
    <submittedName>
        <fullName evidence="2">Uncharacterized protein</fullName>
    </submittedName>
</protein>
<evidence type="ECO:0000313" key="2">
    <source>
        <dbReference type="EMBL" id="NEZ54948.1"/>
    </source>
</evidence>
<keyword evidence="3" id="KW-1185">Reference proteome</keyword>
<evidence type="ECO:0000256" key="1">
    <source>
        <dbReference type="SAM" id="Phobius"/>
    </source>
</evidence>
<organism evidence="2 3">
    <name type="scientific">Adonisia turfae CCMR0081</name>
    <dbReference type="NCBI Taxonomy" id="2292702"/>
    <lineage>
        <taxon>Bacteria</taxon>
        <taxon>Bacillati</taxon>
        <taxon>Cyanobacteriota</taxon>
        <taxon>Adonisia</taxon>
        <taxon>Adonisia turfae</taxon>
    </lineage>
</organism>
<name>A0A6M0RFF7_9CYAN</name>
<accession>A0A6M0RFF7</accession>
<keyword evidence="1" id="KW-1133">Transmembrane helix</keyword>
<feature type="transmembrane region" description="Helical" evidence="1">
    <location>
        <begin position="296"/>
        <end position="317"/>
    </location>
</feature>
<keyword evidence="1" id="KW-0812">Transmembrane</keyword>
<dbReference type="AlphaFoldDB" id="A0A6M0RFF7"/>
<feature type="transmembrane region" description="Helical" evidence="1">
    <location>
        <begin position="252"/>
        <end position="276"/>
    </location>
</feature>
<dbReference type="Proteomes" id="UP000481033">
    <property type="component" value="Unassembled WGS sequence"/>
</dbReference>
<evidence type="ECO:0000313" key="3">
    <source>
        <dbReference type="Proteomes" id="UP000481033"/>
    </source>
</evidence>
<reference evidence="2 3" key="1">
    <citation type="journal article" date="2020" name="Microb. Ecol.">
        <title>Ecogenomics of the Marine Benthic Filamentous Cyanobacterium Adonisia.</title>
        <authorList>
            <person name="Walter J.M."/>
            <person name="Coutinho F.H."/>
            <person name="Leomil L."/>
            <person name="Hargreaves P.I."/>
            <person name="Campeao M.E."/>
            <person name="Vieira V.V."/>
            <person name="Silva B.S."/>
            <person name="Fistarol G.O."/>
            <person name="Salomon P.S."/>
            <person name="Sawabe T."/>
            <person name="Mino S."/>
            <person name="Hosokawa M."/>
            <person name="Miyashita H."/>
            <person name="Maruyama F."/>
            <person name="van Verk M.C."/>
            <person name="Dutilh B.E."/>
            <person name="Thompson C.C."/>
            <person name="Thompson F.L."/>
        </authorList>
    </citation>
    <scope>NUCLEOTIDE SEQUENCE [LARGE SCALE GENOMIC DNA]</scope>
    <source>
        <strain evidence="2 3">CCMR0081</strain>
    </source>
</reference>
<sequence length="337" mass="36523">MGLPSGLVDNIDLVIRQDARELIERIEQGLASEHLSKSAYRELGKLLEQVPHLELTNDQMLMPMMQLAVSLLLPTDATPKNNQSPAMSMAERVSLARDIRKRIAREIRIYRNPLVAVLSAGGSPAAQLISGLTWFTITISLLIGSTTAARMFLSNQYNIGYQHGINHAQPIDKADDEAAGEPSETGDALVVSESSGSATIAEGEAKGSQVELFSSQEWQYIQLVLAAGGLGSIVSVMLRSRKLENRNRSQSVIPFFIGFFKPVVGTAFSLLAVALIESEIVVVSGFSPSEAETQSKYLYFAIAFIAGFSEVLVPDFLARTEKSMLSGGDSNKKDDLS</sequence>
<gene>
    <name evidence="2" type="ORF">DXZ20_04420</name>
</gene>
<feature type="transmembrane region" description="Helical" evidence="1">
    <location>
        <begin position="220"/>
        <end position="240"/>
    </location>
</feature>
<comment type="caution">
    <text evidence="2">The sequence shown here is derived from an EMBL/GenBank/DDBJ whole genome shotgun (WGS) entry which is preliminary data.</text>
</comment>
<keyword evidence="1" id="KW-0472">Membrane</keyword>